<comment type="caution">
    <text evidence="1">The sequence shown here is derived from an EMBL/GenBank/DDBJ whole genome shotgun (WGS) entry which is preliminary data.</text>
</comment>
<dbReference type="EMBL" id="MUBK01000027">
    <property type="protein sequence ID" value="OTA18729.1"/>
    <property type="molecule type" value="Genomic_DNA"/>
</dbReference>
<evidence type="ECO:0000313" key="1">
    <source>
        <dbReference type="EMBL" id="OTA18729.1"/>
    </source>
</evidence>
<name>A0A1Y2SJB6_9GAMM</name>
<organism evidence="1 2">
    <name type="scientific">Xenorhabdus beddingii</name>
    <dbReference type="NCBI Taxonomy" id="40578"/>
    <lineage>
        <taxon>Bacteria</taxon>
        <taxon>Pseudomonadati</taxon>
        <taxon>Pseudomonadota</taxon>
        <taxon>Gammaproteobacteria</taxon>
        <taxon>Enterobacterales</taxon>
        <taxon>Morganellaceae</taxon>
        <taxon>Xenorhabdus</taxon>
    </lineage>
</organism>
<sequence length="180" mass="21088">MKDVHELANVYAAYLAEQKGQKVYSVETWNYGNTPELEPYKSDQVHVEVHDDMQWEIPAIKESEFKFSEYSWYNYTSDIIEKHLKYEKLQTESATWSVTSSIKVEMDFQLRALFPFISEGREELSINIKVGENFSKTVTNTRKYQEKRILRIKPHTHSWGYIPKIIRVASRRQGSSSPGA</sequence>
<dbReference type="Proteomes" id="UP000194204">
    <property type="component" value="Unassembled WGS sequence"/>
</dbReference>
<reference evidence="1 2" key="1">
    <citation type="submission" date="2017-01" db="EMBL/GenBank/DDBJ databases">
        <title>Deconstructing symbiosis and pathogenesis requirements using a combined genomic-metabolomic approach.</title>
        <authorList>
            <person name="Tobias N.J."/>
            <person name="Wolff H."/>
            <person name="Djahanschiri B."/>
            <person name="Ebersberger I."/>
            <person name="Bode H.B."/>
        </authorList>
    </citation>
    <scope>NUCLEOTIDE SEQUENCE [LARGE SCALE GENOMIC DNA]</scope>
    <source>
        <strain evidence="1 2">DSM 4764</strain>
    </source>
</reference>
<proteinExistence type="predicted"/>
<accession>A0A1Y2SJB6</accession>
<keyword evidence="2" id="KW-1185">Reference proteome</keyword>
<dbReference type="Gene3D" id="2.170.15.10">
    <property type="entry name" value="Proaerolysin, chain A, domain 3"/>
    <property type="match status" value="1"/>
</dbReference>
<dbReference type="AlphaFoldDB" id="A0A1Y2SJB6"/>
<protein>
    <submittedName>
        <fullName evidence="1">Cytotoxin</fullName>
    </submittedName>
</protein>
<evidence type="ECO:0000313" key="2">
    <source>
        <dbReference type="Proteomes" id="UP000194204"/>
    </source>
</evidence>
<dbReference type="SUPFAM" id="SSF56973">
    <property type="entry name" value="Aerolisin/ETX pore-forming domain"/>
    <property type="match status" value="1"/>
</dbReference>
<dbReference type="OrthoDB" id="9834557at2"/>
<gene>
    <name evidence="1" type="primary">ctx</name>
    <name evidence="1" type="ORF">Xbed_02971</name>
</gene>
<dbReference type="RefSeq" id="WP_139837501.1">
    <property type="nucleotide sequence ID" value="NZ_CAWNHF010000131.1"/>
</dbReference>